<organism evidence="2 3">
    <name type="scientific">Algoriphagus oliviformis</name>
    <dbReference type="NCBI Taxonomy" id="2811231"/>
    <lineage>
        <taxon>Bacteria</taxon>
        <taxon>Pseudomonadati</taxon>
        <taxon>Bacteroidota</taxon>
        <taxon>Cytophagia</taxon>
        <taxon>Cytophagales</taxon>
        <taxon>Cyclobacteriaceae</taxon>
        <taxon>Algoriphagus</taxon>
    </lineage>
</organism>
<evidence type="ECO:0000313" key="2">
    <source>
        <dbReference type="EMBL" id="MBN7810328.1"/>
    </source>
</evidence>
<proteinExistence type="predicted"/>
<protein>
    <recommendedName>
        <fullName evidence="4">Thioredoxin-like fold domain-containing protein</fullName>
    </recommendedName>
</protein>
<keyword evidence="3" id="KW-1185">Reference proteome</keyword>
<dbReference type="RefSeq" id="WP_206577105.1">
    <property type="nucleotide sequence ID" value="NZ_JAFKCT010000001.1"/>
</dbReference>
<sequence>MNSRHLNRFLIFSLLLAASACNSKEHPQTLQLPEGLELINQRQGTKEICHSCEKKIVLYHDMTLSSFYFLKMSQELWIDLAEEHPEISVILYSYGENKEKGRTKESIESYLHEISFPYQVYYDKENEFYELNELEKIPYKWKAIQSYMVLDGKVLGRSEFGIPELFAQNINEHFGSN</sequence>
<dbReference type="EMBL" id="JAFKCT010000001">
    <property type="protein sequence ID" value="MBN7810328.1"/>
    <property type="molecule type" value="Genomic_DNA"/>
</dbReference>
<evidence type="ECO:0000256" key="1">
    <source>
        <dbReference type="SAM" id="SignalP"/>
    </source>
</evidence>
<keyword evidence="1" id="KW-0732">Signal</keyword>
<evidence type="ECO:0008006" key="4">
    <source>
        <dbReference type="Google" id="ProtNLM"/>
    </source>
</evidence>
<reference evidence="2 3" key="1">
    <citation type="submission" date="2021-03" db="EMBL/GenBank/DDBJ databases">
        <title>novel species isolated from a fishpond in China.</title>
        <authorList>
            <person name="Lu H."/>
            <person name="Cai Z."/>
        </authorList>
    </citation>
    <scope>NUCLEOTIDE SEQUENCE [LARGE SCALE GENOMIC DNA]</scope>
    <source>
        <strain evidence="2 3">H41</strain>
    </source>
</reference>
<comment type="caution">
    <text evidence="2">The sequence shown here is derived from an EMBL/GenBank/DDBJ whole genome shotgun (WGS) entry which is preliminary data.</text>
</comment>
<dbReference type="Proteomes" id="UP000664317">
    <property type="component" value="Unassembled WGS sequence"/>
</dbReference>
<dbReference type="PROSITE" id="PS51257">
    <property type="entry name" value="PROKAR_LIPOPROTEIN"/>
    <property type="match status" value="1"/>
</dbReference>
<accession>A0ABS3BZQ3</accession>
<evidence type="ECO:0000313" key="3">
    <source>
        <dbReference type="Proteomes" id="UP000664317"/>
    </source>
</evidence>
<feature type="chain" id="PRO_5046346162" description="Thioredoxin-like fold domain-containing protein" evidence="1">
    <location>
        <begin position="21"/>
        <end position="177"/>
    </location>
</feature>
<name>A0ABS3BZQ3_9BACT</name>
<feature type="signal peptide" evidence="1">
    <location>
        <begin position="1"/>
        <end position="20"/>
    </location>
</feature>
<gene>
    <name evidence="2" type="ORF">J0A68_05125</name>
</gene>